<dbReference type="PANTHER" id="PTHR30270">
    <property type="entry name" value="THIAMINE-MONOPHOSPHATE KINASE"/>
    <property type="match status" value="1"/>
</dbReference>
<reference evidence="3" key="1">
    <citation type="submission" date="2020-05" db="EMBL/GenBank/DDBJ databases">
        <authorList>
            <person name="Chiriac C."/>
            <person name="Salcher M."/>
            <person name="Ghai R."/>
            <person name="Kavagutti S V."/>
        </authorList>
    </citation>
    <scope>NUCLEOTIDE SEQUENCE</scope>
</reference>
<dbReference type="SUPFAM" id="SSF55326">
    <property type="entry name" value="PurM N-terminal domain-like"/>
    <property type="match status" value="1"/>
</dbReference>
<dbReference type="InterPro" id="IPR036921">
    <property type="entry name" value="PurM-like_N_sf"/>
</dbReference>
<dbReference type="InterPro" id="IPR016188">
    <property type="entry name" value="PurM-like_N"/>
</dbReference>
<dbReference type="SUPFAM" id="SSF55729">
    <property type="entry name" value="Acyl-CoA N-acyltransferases (Nat)"/>
    <property type="match status" value="1"/>
</dbReference>
<dbReference type="InterPro" id="IPR024035">
    <property type="entry name" value="MSMEG_0567_GNAT"/>
</dbReference>
<feature type="region of interest" description="Disordered" evidence="1">
    <location>
        <begin position="489"/>
        <end position="513"/>
    </location>
</feature>
<name>A0A6J7IW53_9ZZZZ</name>
<dbReference type="GO" id="GO:0009030">
    <property type="term" value="F:thiamine-phosphate kinase activity"/>
    <property type="evidence" value="ECO:0007669"/>
    <property type="project" value="InterPro"/>
</dbReference>
<dbReference type="Pfam" id="PF02769">
    <property type="entry name" value="AIRS_C"/>
    <property type="match status" value="1"/>
</dbReference>
<dbReference type="InterPro" id="IPR006283">
    <property type="entry name" value="ThiL-like"/>
</dbReference>
<proteinExistence type="predicted"/>
<dbReference type="Gene3D" id="3.90.650.10">
    <property type="entry name" value="PurM-like C-terminal domain"/>
    <property type="match status" value="1"/>
</dbReference>
<gene>
    <name evidence="3" type="ORF">UFOPK3564_02572</name>
</gene>
<evidence type="ECO:0000313" key="3">
    <source>
        <dbReference type="EMBL" id="CAB4934542.1"/>
    </source>
</evidence>
<feature type="domain" description="N-acetyltransferase" evidence="2">
    <location>
        <begin position="50"/>
        <end position="200"/>
    </location>
</feature>
<dbReference type="InterPro" id="IPR000182">
    <property type="entry name" value="GNAT_dom"/>
</dbReference>
<evidence type="ECO:0000259" key="2">
    <source>
        <dbReference type="PROSITE" id="PS51186"/>
    </source>
</evidence>
<organism evidence="3">
    <name type="scientific">freshwater metagenome</name>
    <dbReference type="NCBI Taxonomy" id="449393"/>
    <lineage>
        <taxon>unclassified sequences</taxon>
        <taxon>metagenomes</taxon>
        <taxon>ecological metagenomes</taxon>
    </lineage>
</organism>
<sequence>MRPPTDLAGTPLPAGPPSAFDVLALLGAPAPAAMRGTGPRTRATRLAHDVLIVDAGDDPHRLDAYRRLRRRAFVEEQGLFTGEDVDAYDAHPRSRVLVAVTPENVVLGGVRLHPEDGDGGLGWWRGSRLVCRDVPGTARGAIGAALVRAACVEAVGVGALRFDAHVQLDHVRFFRRLGWTALRRIEVAGREHALMHWPVDRIARLVHATKAPLGGLYDGLVPDDPWKGDDAVPVPDAPGVVACTDAITPSMVERDPEWAGWCAMLVTAHDLSAMGARPLGALDALGAADVDHADRVLTGLRRGSDAFDLPVLGGHTQLGVPAALSVTGLGHATDPVPGAGRAGQALAVTADLEGGWRPGHHGRQWDSTSWRRRDDLRTMLDAVRAARADGRVEAAKDVSMAGVVGTTGMLAEASGCGAELDVAAIPRPDGASAGDWLTCFPGFALITAHDAARADPLPAGPATGASCGRLVEGRGVRLRWPDGEVTTAVDGAVTGLGPTTRPATTDHTPEDPA</sequence>
<dbReference type="Gene3D" id="3.40.630.30">
    <property type="match status" value="1"/>
</dbReference>
<dbReference type="InterPro" id="IPR036676">
    <property type="entry name" value="PurM-like_C_sf"/>
</dbReference>
<dbReference type="NCBIfam" id="TIGR04050">
    <property type="entry name" value="MSMEG_0567_Cter"/>
    <property type="match status" value="1"/>
</dbReference>
<dbReference type="PANTHER" id="PTHR30270:SF0">
    <property type="entry name" value="THIAMINE-MONOPHOSPHATE KINASE"/>
    <property type="match status" value="1"/>
</dbReference>
<dbReference type="PROSITE" id="PS51186">
    <property type="entry name" value="GNAT"/>
    <property type="match status" value="1"/>
</dbReference>
<dbReference type="SUPFAM" id="SSF56042">
    <property type="entry name" value="PurM C-terminal domain-like"/>
    <property type="match status" value="1"/>
</dbReference>
<dbReference type="InterPro" id="IPR023911">
    <property type="entry name" value="MSMEG_0567/sll0787_C"/>
</dbReference>
<evidence type="ECO:0000256" key="1">
    <source>
        <dbReference type="SAM" id="MobiDB-lite"/>
    </source>
</evidence>
<dbReference type="AlphaFoldDB" id="A0A6J7IW53"/>
<dbReference type="Pfam" id="PF00586">
    <property type="entry name" value="AIRS"/>
    <property type="match status" value="1"/>
</dbReference>
<accession>A0A6J7IW53</accession>
<dbReference type="GO" id="GO:0009228">
    <property type="term" value="P:thiamine biosynthetic process"/>
    <property type="evidence" value="ECO:0007669"/>
    <property type="project" value="InterPro"/>
</dbReference>
<dbReference type="InterPro" id="IPR010918">
    <property type="entry name" value="PurM-like_C_dom"/>
</dbReference>
<dbReference type="EMBL" id="CAFBMK010000188">
    <property type="protein sequence ID" value="CAB4934542.1"/>
    <property type="molecule type" value="Genomic_DNA"/>
</dbReference>
<dbReference type="Gene3D" id="3.30.1330.10">
    <property type="entry name" value="PurM-like, N-terminal domain"/>
    <property type="match status" value="1"/>
</dbReference>
<dbReference type="GO" id="GO:0016747">
    <property type="term" value="F:acyltransferase activity, transferring groups other than amino-acyl groups"/>
    <property type="evidence" value="ECO:0007669"/>
    <property type="project" value="InterPro"/>
</dbReference>
<dbReference type="NCBIfam" id="TIGR04045">
    <property type="entry name" value="MSMEG_0567_GNAT"/>
    <property type="match status" value="1"/>
</dbReference>
<protein>
    <submittedName>
        <fullName evidence="3">Unannotated protein</fullName>
    </submittedName>
</protein>
<dbReference type="InterPro" id="IPR016181">
    <property type="entry name" value="Acyl_CoA_acyltransferase"/>
</dbReference>